<evidence type="ECO:0000256" key="1">
    <source>
        <dbReference type="SAM" id="MobiDB-lite"/>
    </source>
</evidence>
<dbReference type="AlphaFoldDB" id="A0A7S2DLL1"/>
<accession>A0A7S2DLL1</accession>
<feature type="region of interest" description="Disordered" evidence="1">
    <location>
        <begin position="23"/>
        <end position="56"/>
    </location>
</feature>
<feature type="region of interest" description="Disordered" evidence="1">
    <location>
        <begin position="82"/>
        <end position="102"/>
    </location>
</feature>
<organism evidence="2">
    <name type="scientific">Octactis speculum</name>
    <dbReference type="NCBI Taxonomy" id="3111310"/>
    <lineage>
        <taxon>Eukaryota</taxon>
        <taxon>Sar</taxon>
        <taxon>Stramenopiles</taxon>
        <taxon>Ochrophyta</taxon>
        <taxon>Dictyochophyceae</taxon>
        <taxon>Dictyochales</taxon>
        <taxon>Dictyochaceae</taxon>
        <taxon>Octactis</taxon>
    </lineage>
</organism>
<sequence>MVQTKTEFHLFNRLHDDHDQRFSKVGAASTPPPPVQDRIRSSLQAPPPTTTDRHLSATDRHLSANVKLLVLCWSCATEPFEPRSDDDEGGNKTGLLRRKGGGGFGTRAHVGGGLWKQPDFFTFPCGILPTTACHDVNRARTTVVVVVVGVGSSSI</sequence>
<protein>
    <submittedName>
        <fullName evidence="2">Uncharacterized protein</fullName>
    </submittedName>
</protein>
<proteinExistence type="predicted"/>
<dbReference type="EMBL" id="HBGS01045583">
    <property type="protein sequence ID" value="CAD9458194.1"/>
    <property type="molecule type" value="Transcribed_RNA"/>
</dbReference>
<reference evidence="2" key="1">
    <citation type="submission" date="2021-01" db="EMBL/GenBank/DDBJ databases">
        <authorList>
            <person name="Corre E."/>
            <person name="Pelletier E."/>
            <person name="Niang G."/>
            <person name="Scheremetjew M."/>
            <person name="Finn R."/>
            <person name="Kale V."/>
            <person name="Holt S."/>
            <person name="Cochrane G."/>
            <person name="Meng A."/>
            <person name="Brown T."/>
            <person name="Cohen L."/>
        </authorList>
    </citation>
    <scope>NUCLEOTIDE SEQUENCE</scope>
    <source>
        <strain evidence="2">CCMP1381</strain>
    </source>
</reference>
<gene>
    <name evidence="2" type="ORF">DSPE1174_LOCUS23585</name>
</gene>
<name>A0A7S2DLL1_9STRA</name>
<evidence type="ECO:0000313" key="2">
    <source>
        <dbReference type="EMBL" id="CAD9458194.1"/>
    </source>
</evidence>